<comment type="cofactor">
    <cofactor evidence="10">
        <name>Mg(2+)</name>
        <dbReference type="ChEBI" id="CHEBI:18420"/>
    </cofactor>
    <cofactor evidence="10">
        <name>Mn(2+)</name>
        <dbReference type="ChEBI" id="CHEBI:29035"/>
    </cofactor>
</comment>
<evidence type="ECO:0000256" key="9">
    <source>
        <dbReference type="ARBA" id="ARBA00034005"/>
    </source>
</evidence>
<dbReference type="InterPro" id="IPR001357">
    <property type="entry name" value="BRCT_dom"/>
</dbReference>
<dbReference type="GO" id="GO:0006260">
    <property type="term" value="P:DNA replication"/>
    <property type="evidence" value="ECO:0007669"/>
    <property type="project" value="UniProtKB-KW"/>
</dbReference>
<evidence type="ECO:0000256" key="4">
    <source>
        <dbReference type="ARBA" id="ARBA00022723"/>
    </source>
</evidence>
<dbReference type="InterPro" id="IPR010994">
    <property type="entry name" value="RuvA_2-like"/>
</dbReference>
<feature type="binding site" evidence="10">
    <location>
        <begin position="71"/>
        <end position="72"/>
    </location>
    <ligand>
        <name>NAD(+)</name>
        <dbReference type="ChEBI" id="CHEBI:57540"/>
    </ligand>
</feature>
<feature type="binding site" evidence="10">
    <location>
        <position position="122"/>
    </location>
    <ligand>
        <name>NAD(+)</name>
        <dbReference type="ChEBI" id="CHEBI:57540"/>
    </ligand>
</feature>
<dbReference type="InterPro" id="IPR013840">
    <property type="entry name" value="DNAligase_N"/>
</dbReference>
<feature type="binding site" evidence="10">
    <location>
        <position position="399"/>
    </location>
    <ligand>
        <name>Zn(2+)</name>
        <dbReference type="ChEBI" id="CHEBI:29105"/>
    </ligand>
</feature>
<dbReference type="InterPro" id="IPR012340">
    <property type="entry name" value="NA-bd_OB-fold"/>
</dbReference>
<keyword evidence="8 10" id="KW-0234">DNA repair</keyword>
<dbReference type="SMART" id="SM00532">
    <property type="entry name" value="LIGANc"/>
    <property type="match status" value="1"/>
</dbReference>
<evidence type="ECO:0000259" key="11">
    <source>
        <dbReference type="SMART" id="SM00532"/>
    </source>
</evidence>
<dbReference type="InterPro" id="IPR001679">
    <property type="entry name" value="DNA_ligase"/>
</dbReference>
<dbReference type="PIRSF" id="PIRSF001604">
    <property type="entry name" value="LigA"/>
    <property type="match status" value="1"/>
</dbReference>
<feature type="binding site" evidence="10">
    <location>
        <position position="386"/>
    </location>
    <ligand>
        <name>Zn(2+)</name>
        <dbReference type="ChEBI" id="CHEBI:29105"/>
    </ligand>
</feature>
<keyword evidence="4 10" id="KW-0479">Metal-binding</keyword>
<keyword evidence="5 10" id="KW-0227">DNA damage</keyword>
<dbReference type="SUPFAM" id="SSF50249">
    <property type="entry name" value="Nucleic acid-binding proteins"/>
    <property type="match status" value="1"/>
</dbReference>
<evidence type="ECO:0000256" key="5">
    <source>
        <dbReference type="ARBA" id="ARBA00022763"/>
    </source>
</evidence>
<evidence type="ECO:0000256" key="7">
    <source>
        <dbReference type="ARBA" id="ARBA00023027"/>
    </source>
</evidence>
<accession>A0A841R433</accession>
<keyword evidence="10" id="KW-0464">Manganese</keyword>
<organism evidence="12 13">
    <name type="scientific">Spirochaeta isovalerica</name>
    <dbReference type="NCBI Taxonomy" id="150"/>
    <lineage>
        <taxon>Bacteria</taxon>
        <taxon>Pseudomonadati</taxon>
        <taxon>Spirochaetota</taxon>
        <taxon>Spirochaetia</taxon>
        <taxon>Spirochaetales</taxon>
        <taxon>Spirochaetaceae</taxon>
        <taxon>Spirochaeta</taxon>
    </lineage>
</organism>
<dbReference type="Gene3D" id="3.30.470.30">
    <property type="entry name" value="DNA ligase/mRNA capping enzyme"/>
    <property type="match status" value="1"/>
</dbReference>
<dbReference type="Pfam" id="PF03120">
    <property type="entry name" value="OB_DNA_ligase"/>
    <property type="match status" value="1"/>
</dbReference>
<evidence type="ECO:0000256" key="6">
    <source>
        <dbReference type="ARBA" id="ARBA00022833"/>
    </source>
</evidence>
<comment type="similarity">
    <text evidence="10">Belongs to the NAD-dependent DNA ligase family. LigA subfamily.</text>
</comment>
<dbReference type="GO" id="GO:0046872">
    <property type="term" value="F:metal ion binding"/>
    <property type="evidence" value="ECO:0007669"/>
    <property type="project" value="UniProtKB-KW"/>
</dbReference>
<feature type="binding site" evidence="10">
    <location>
        <position position="157"/>
    </location>
    <ligand>
        <name>NAD(+)</name>
        <dbReference type="ChEBI" id="CHEBI:57540"/>
    </ligand>
</feature>
<dbReference type="InterPro" id="IPR004150">
    <property type="entry name" value="NAD_DNA_ligase_OB"/>
</dbReference>
<dbReference type="SUPFAM" id="SSF56091">
    <property type="entry name" value="DNA ligase/mRNA capping enzyme, catalytic domain"/>
    <property type="match status" value="1"/>
</dbReference>
<feature type="binding site" evidence="10">
    <location>
        <position position="383"/>
    </location>
    <ligand>
        <name>Zn(2+)</name>
        <dbReference type="ChEBI" id="CHEBI:29105"/>
    </ligand>
</feature>
<dbReference type="Pfam" id="PF01653">
    <property type="entry name" value="DNA_ligase_aden"/>
    <property type="match status" value="1"/>
</dbReference>
<name>A0A841R433_9SPIO</name>
<dbReference type="Proteomes" id="UP000587760">
    <property type="component" value="Unassembled WGS sequence"/>
</dbReference>
<protein>
    <recommendedName>
        <fullName evidence="10">DNA ligase</fullName>
        <ecNumber evidence="10">6.5.1.2</ecNumber>
    </recommendedName>
    <alternativeName>
        <fullName evidence="10">Polydeoxyribonucleotide synthase [NAD(+)]</fullName>
    </alternativeName>
</protein>
<dbReference type="AlphaFoldDB" id="A0A841R433"/>
<dbReference type="GO" id="GO:0006281">
    <property type="term" value="P:DNA repair"/>
    <property type="evidence" value="ECO:0007669"/>
    <property type="project" value="UniProtKB-KW"/>
</dbReference>
<evidence type="ECO:0000256" key="2">
    <source>
        <dbReference type="ARBA" id="ARBA00022598"/>
    </source>
</evidence>
<comment type="catalytic activity">
    <reaction evidence="9 10">
        <text>NAD(+) + (deoxyribonucleotide)n-3'-hydroxyl + 5'-phospho-(deoxyribonucleotide)m = (deoxyribonucleotide)n+m + AMP + beta-nicotinamide D-nucleotide.</text>
        <dbReference type="EC" id="6.5.1.2"/>
    </reaction>
</comment>
<dbReference type="EMBL" id="JACHGJ010000001">
    <property type="protein sequence ID" value="MBB6478576.1"/>
    <property type="molecule type" value="Genomic_DNA"/>
</dbReference>
<dbReference type="RefSeq" id="WP_184742548.1">
    <property type="nucleotide sequence ID" value="NZ_JACHGJ010000001.1"/>
</dbReference>
<keyword evidence="7 10" id="KW-0520">NAD</keyword>
<dbReference type="SUPFAM" id="SSF47781">
    <property type="entry name" value="RuvA domain 2-like"/>
    <property type="match status" value="1"/>
</dbReference>
<feature type="binding site" evidence="10">
    <location>
        <begin position="27"/>
        <end position="31"/>
    </location>
    <ligand>
        <name>NAD(+)</name>
        <dbReference type="ChEBI" id="CHEBI:57540"/>
    </ligand>
</feature>
<dbReference type="Gene3D" id="3.40.50.10190">
    <property type="entry name" value="BRCT domain"/>
    <property type="match status" value="1"/>
</dbReference>
<proteinExistence type="inferred from homology"/>
<evidence type="ECO:0000256" key="1">
    <source>
        <dbReference type="ARBA" id="ARBA00004067"/>
    </source>
</evidence>
<keyword evidence="13" id="KW-1185">Reference proteome</keyword>
<dbReference type="SUPFAM" id="SSF52113">
    <property type="entry name" value="BRCT domain"/>
    <property type="match status" value="1"/>
</dbReference>
<evidence type="ECO:0000256" key="8">
    <source>
        <dbReference type="ARBA" id="ARBA00023204"/>
    </source>
</evidence>
<dbReference type="Pfam" id="PF00533">
    <property type="entry name" value="BRCT"/>
    <property type="match status" value="1"/>
</dbReference>
<keyword evidence="6 10" id="KW-0862">Zinc</keyword>
<dbReference type="InterPro" id="IPR036420">
    <property type="entry name" value="BRCT_dom_sf"/>
</dbReference>
<dbReference type="InterPro" id="IPR013839">
    <property type="entry name" value="DNAligase_adenylation"/>
</dbReference>
<keyword evidence="2 10" id="KW-0436">Ligase</keyword>
<dbReference type="Gene3D" id="1.10.150.20">
    <property type="entry name" value="5' to 3' exonuclease, C-terminal subdomain"/>
    <property type="match status" value="1"/>
</dbReference>
<feature type="domain" description="NAD-dependent DNA ligase N-terminal" evidence="11">
    <location>
        <begin position="3"/>
        <end position="419"/>
    </location>
</feature>
<dbReference type="HAMAP" id="MF_01588">
    <property type="entry name" value="DNA_ligase_A"/>
    <property type="match status" value="1"/>
</dbReference>
<evidence type="ECO:0000313" key="12">
    <source>
        <dbReference type="EMBL" id="MBB6478576.1"/>
    </source>
</evidence>
<sequence>MTVNEIVGKLTEAREVYYNSETPLMTDSEFDSLEDQLRELDPLNPYFSSVGILPLTEEDGGKIRHDIPMLSMGKAKNISQIEKWMKKLALPEDQIYCLQPKIDGLSASCRYRGGKLLYVATRGDGMTGQDISHIAGHMNDIRDSISFSSGDIEIRGELYLPKNTEYDTKGKPLRNNCVGLINRKEGQDDLKHVRFVAYQISDNSVSSTESGKIELLAEEGFHTVTYSRVSSIEEINDYYEKYIDENRDKWLYETDGLIVAVDDNSIHDEIDSRWVVDHHHHYAIAFKPPAAFRETTLKDIEWQVSRQGNVVPVALFEPVVLGGATLERASLHNFAFVESLMLRQGDTLVIERANDVIPYVRSNKSNVDRTADLFSNSLIPDNCPSCGRKLSESGVHLKCSNGECPEQLIQKIMYWVREAEIEQVSIGTVRALFNAGKIRKIRDLYDLKEEDFADLEGFGDKKITNFIQQVSKSRELTPAELISRLGIPLVQKKALKKLNINTIDDFLTFDDNTYVIGQNIIEWKKNALNREYLEEIISAVSLKDESTGESKGAVAMTGKGPMGRKELAARLEEMGYEFVSSVTGETDILLCEDPSSGSSKLQKAEKLGVKLMSYREFFSL</sequence>
<reference evidence="12 13" key="1">
    <citation type="submission" date="2020-08" db="EMBL/GenBank/DDBJ databases">
        <title>Genomic Encyclopedia of Type Strains, Phase IV (KMG-IV): sequencing the most valuable type-strain genomes for metagenomic binning, comparative biology and taxonomic classification.</title>
        <authorList>
            <person name="Goeker M."/>
        </authorList>
    </citation>
    <scope>NUCLEOTIDE SEQUENCE [LARGE SCALE GENOMIC DNA]</scope>
    <source>
        <strain evidence="12 13">DSM 2461</strain>
    </source>
</reference>
<dbReference type="Gene3D" id="1.10.287.610">
    <property type="entry name" value="Helix hairpin bin"/>
    <property type="match status" value="1"/>
</dbReference>
<keyword evidence="10" id="KW-0460">Magnesium</keyword>
<dbReference type="GO" id="GO:0003911">
    <property type="term" value="F:DNA ligase (NAD+) activity"/>
    <property type="evidence" value="ECO:0007669"/>
    <property type="project" value="UniProtKB-UniRule"/>
</dbReference>
<feature type="active site" description="N6-AMP-lysine intermediate" evidence="10">
    <location>
        <position position="101"/>
    </location>
</feature>
<dbReference type="Gene3D" id="2.40.50.140">
    <property type="entry name" value="Nucleic acid-binding proteins"/>
    <property type="match status" value="1"/>
</dbReference>
<comment type="caution">
    <text evidence="12">The sequence shown here is derived from an EMBL/GenBank/DDBJ whole genome shotgun (WGS) entry which is preliminary data.</text>
</comment>
<evidence type="ECO:0000313" key="13">
    <source>
        <dbReference type="Proteomes" id="UP000587760"/>
    </source>
</evidence>
<feature type="binding site" evidence="10">
    <location>
        <position position="287"/>
    </location>
    <ligand>
        <name>NAD(+)</name>
        <dbReference type="ChEBI" id="CHEBI:57540"/>
    </ligand>
</feature>
<comment type="function">
    <text evidence="1 10">DNA ligase that catalyzes the formation of phosphodiester linkages between 5'-phosphoryl and 3'-hydroxyl groups in double-stranded DNA using NAD as a coenzyme and as the energy source for the reaction. It is essential for DNA replication and repair of damaged DNA.</text>
</comment>
<gene>
    <name evidence="10" type="primary">ligA</name>
    <name evidence="12" type="ORF">HNR50_000209</name>
</gene>
<comment type="caution">
    <text evidence="10">Lacks conserved residue(s) required for the propagation of feature annotation.</text>
</comment>
<keyword evidence="3 10" id="KW-0235">DNA replication</keyword>
<evidence type="ECO:0000256" key="3">
    <source>
        <dbReference type="ARBA" id="ARBA00022705"/>
    </source>
</evidence>
<evidence type="ECO:0000256" key="10">
    <source>
        <dbReference type="HAMAP-Rule" id="MF_01588"/>
    </source>
</evidence>
<dbReference type="EC" id="6.5.1.2" evidence="10"/>
<feature type="binding site" evidence="10">
    <location>
        <position position="404"/>
    </location>
    <ligand>
        <name>Zn(2+)</name>
        <dbReference type="ChEBI" id="CHEBI:29105"/>
    </ligand>
</feature>